<name>A0A3S5BW10_9FIRM</name>
<dbReference type="KEGG" id="piv:NCTC13079_00549"/>
<dbReference type="SMART" id="SM01264">
    <property type="entry name" value="M16C_associated"/>
    <property type="match status" value="1"/>
</dbReference>
<evidence type="ECO:0000313" key="3">
    <source>
        <dbReference type="EMBL" id="VEJ35173.1"/>
    </source>
</evidence>
<dbReference type="OrthoDB" id="9762027at2"/>
<dbReference type="Gene3D" id="3.30.830.10">
    <property type="entry name" value="Metalloenzyme, LuxS/M16 peptidase-like"/>
    <property type="match status" value="4"/>
</dbReference>
<feature type="domain" description="Peptidase M16C associated" evidence="2">
    <location>
        <begin position="452"/>
        <end position="699"/>
    </location>
</feature>
<dbReference type="Pfam" id="PF22516">
    <property type="entry name" value="PreP_C"/>
    <property type="match status" value="1"/>
</dbReference>
<dbReference type="PANTHER" id="PTHR43016">
    <property type="entry name" value="PRESEQUENCE PROTEASE"/>
    <property type="match status" value="1"/>
</dbReference>
<gene>
    <name evidence="3" type="ORF">NCTC13079_00549</name>
</gene>
<dbReference type="InterPro" id="IPR013578">
    <property type="entry name" value="Peptidase_M16C_assoc"/>
</dbReference>
<dbReference type="Pfam" id="PF05193">
    <property type="entry name" value="Peptidase_M16_C"/>
    <property type="match status" value="1"/>
</dbReference>
<dbReference type="InterPro" id="IPR055130">
    <property type="entry name" value="PreP_C"/>
</dbReference>
<dbReference type="Pfam" id="PF08367">
    <property type="entry name" value="M16C_assoc"/>
    <property type="match status" value="1"/>
</dbReference>
<evidence type="ECO:0000259" key="2">
    <source>
        <dbReference type="SMART" id="SM01264"/>
    </source>
</evidence>
<dbReference type="InterPro" id="IPR007863">
    <property type="entry name" value="Peptidase_M16_C"/>
</dbReference>
<evidence type="ECO:0000256" key="1">
    <source>
        <dbReference type="SAM" id="MobiDB-lite"/>
    </source>
</evidence>
<dbReference type="InterPro" id="IPR011765">
    <property type="entry name" value="Pept_M16_N"/>
</dbReference>
<sequence length="958" mass="109023">MNENYIEIDKREIPELHGEVSLLEHKKTGARLLLIDNKNHNKTFSIGFRTPPEDSTGVAHIVEHSTLSGSRKYKTKEPFMDMVGSSLQTFLNAMTYPDKTIYPISSRNDKDFRQLMDLYLDAVFYPSMKENKNIFYQEGWHAEIQDDRLIKNGVVYNEMKGVYSDPSNQVSDIVRERLHPAGTYSHDSGGNPEHIPELRYEDFLAFHERFYHPSNSYILLAGDMDFAERLDYLDREYLSQFNRRDPASEIVGHDFYSEPQEFFDTYDLEEGEDGHGKSYFAMAYTAKENPDAEDLLLRSFFQELLVESENGILKRKLREAEIGEDIYTELSAGNTWDFTIVAYHAEKEQYERFKEIVTNTLEDLAENGFDEDILRATLAKFEFSVRRGGGAHADLLSYIGALNTWLYDKNPLDGIELLPKLNALRLKIGSDYFSEKIREYFLNAPQQIAMRIDPEAGKQKRLDAAQREREREALSVLPEAEKERIRAEAEALILYQQTPDSPEDKASIPKLEPEDVEPNITPIPRKAIEVAGVSGTENALETNGIVYTNLAFDMRHLDEEELYYASILSDLLSKVETEAYDPAALDTEIYLSGGGITFETPVEKSDDGYTPYFFISTGALPRQLTRCYDVLHEIMTRSRFDDAARIRTILESVKADIATSLLQSGHQIVSARVRAHFHEAAYVDDLLNGLNLYFFLADLLKKGDFKALTQKLKGVYEKLFTTSRLKINLIAEEKDLDAAKTALAPFLEKFPKIRYDNVALAFSVRRENEAFLASSQVNYVAKGGDIHAAGFDYDGRLAVLSNVLSNRFLHNEIRAKGGAYGAGVRITRAGEVACYSYRDPRVPETIAVYDKMAEFLATLEMKKRDLDDMIIGTMNAFDPHLSPPAYGVLDFKRYLNGTTAEEIQKRKEEALATTVQDLKSYGPMIQKVMAQNHVVAMGNSDVLKQNTDLFDRFESIKR</sequence>
<dbReference type="RefSeq" id="WP_126465004.1">
    <property type="nucleotide sequence ID" value="NZ_LR134523.1"/>
</dbReference>
<dbReference type="AlphaFoldDB" id="A0A3S5BW10"/>
<dbReference type="Proteomes" id="UP000269544">
    <property type="component" value="Chromosome"/>
</dbReference>
<accession>A0A3S5BW10</accession>
<reference evidence="3 4" key="1">
    <citation type="submission" date="2018-12" db="EMBL/GenBank/DDBJ databases">
        <authorList>
            <consortium name="Pathogen Informatics"/>
        </authorList>
    </citation>
    <scope>NUCLEOTIDE SEQUENCE [LARGE SCALE GENOMIC DNA]</scope>
    <source>
        <strain evidence="3 4">NCTC13079</strain>
    </source>
</reference>
<feature type="region of interest" description="Disordered" evidence="1">
    <location>
        <begin position="499"/>
        <end position="519"/>
    </location>
</feature>
<dbReference type="InterPro" id="IPR011249">
    <property type="entry name" value="Metalloenz_LuxS/M16"/>
</dbReference>
<evidence type="ECO:0000313" key="4">
    <source>
        <dbReference type="Proteomes" id="UP000269544"/>
    </source>
</evidence>
<dbReference type="GO" id="GO:0046872">
    <property type="term" value="F:metal ion binding"/>
    <property type="evidence" value="ECO:0007669"/>
    <property type="project" value="InterPro"/>
</dbReference>
<dbReference type="GO" id="GO:0004222">
    <property type="term" value="F:metalloendopeptidase activity"/>
    <property type="evidence" value="ECO:0007669"/>
    <property type="project" value="TreeGrafter"/>
</dbReference>
<feature type="compositionally biased region" description="Basic and acidic residues" evidence="1">
    <location>
        <begin position="502"/>
        <end position="513"/>
    </location>
</feature>
<organism evidence="3 4">
    <name type="scientific">Aedoeadaptatus ivorii</name>
    <dbReference type="NCBI Taxonomy" id="54006"/>
    <lineage>
        <taxon>Bacteria</taxon>
        <taxon>Bacillati</taxon>
        <taxon>Bacillota</taxon>
        <taxon>Tissierellia</taxon>
        <taxon>Tissierellales</taxon>
        <taxon>Peptoniphilaceae</taxon>
        <taxon>Aedoeadaptatus</taxon>
    </lineage>
</organism>
<dbReference type="EMBL" id="LR134523">
    <property type="protein sequence ID" value="VEJ35173.1"/>
    <property type="molecule type" value="Genomic_DNA"/>
</dbReference>
<proteinExistence type="predicted"/>
<dbReference type="SUPFAM" id="SSF63411">
    <property type="entry name" value="LuxS/MPP-like metallohydrolase"/>
    <property type="match status" value="4"/>
</dbReference>
<dbReference type="Pfam" id="PF00675">
    <property type="entry name" value="Peptidase_M16"/>
    <property type="match status" value="1"/>
</dbReference>
<dbReference type="GO" id="GO:0016485">
    <property type="term" value="P:protein processing"/>
    <property type="evidence" value="ECO:0007669"/>
    <property type="project" value="TreeGrafter"/>
</dbReference>
<keyword evidence="4" id="KW-1185">Reference proteome</keyword>
<protein>
    <submittedName>
        <fullName evidence="3">Peptidase M16C associated</fullName>
    </submittedName>
</protein>
<dbReference type="PANTHER" id="PTHR43016:SF13">
    <property type="entry name" value="PRESEQUENCE PROTEASE, MITOCHONDRIAL"/>
    <property type="match status" value="1"/>
</dbReference>